<evidence type="ECO:0000313" key="1">
    <source>
        <dbReference type="EMBL" id="CAJ0610427.1"/>
    </source>
</evidence>
<evidence type="ECO:0000313" key="2">
    <source>
        <dbReference type="Proteomes" id="UP001176961"/>
    </source>
</evidence>
<proteinExistence type="predicted"/>
<dbReference type="AlphaFoldDB" id="A0AA36HGT9"/>
<accession>A0AA36HGT9</accession>
<organism evidence="1 2">
    <name type="scientific">Cylicocyclus nassatus</name>
    <name type="common">Nematode worm</name>
    <dbReference type="NCBI Taxonomy" id="53992"/>
    <lineage>
        <taxon>Eukaryota</taxon>
        <taxon>Metazoa</taxon>
        <taxon>Ecdysozoa</taxon>
        <taxon>Nematoda</taxon>
        <taxon>Chromadorea</taxon>
        <taxon>Rhabditida</taxon>
        <taxon>Rhabditina</taxon>
        <taxon>Rhabditomorpha</taxon>
        <taxon>Strongyloidea</taxon>
        <taxon>Strongylidae</taxon>
        <taxon>Cylicocyclus</taxon>
    </lineage>
</organism>
<reference evidence="1" key="1">
    <citation type="submission" date="2023-07" db="EMBL/GenBank/DDBJ databases">
        <authorList>
            <consortium name="CYATHOMIX"/>
        </authorList>
    </citation>
    <scope>NUCLEOTIDE SEQUENCE</scope>
    <source>
        <strain evidence="1">N/A</strain>
    </source>
</reference>
<comment type="caution">
    <text evidence="1">The sequence shown here is derived from an EMBL/GenBank/DDBJ whole genome shotgun (WGS) entry which is preliminary data.</text>
</comment>
<sequence length="57" mass="6606">MRMREREQKSGPDPFHWDEAGAKAFHGRAVLSRYGRAHGRETNGRSGAYTWACWTRL</sequence>
<keyword evidence="2" id="KW-1185">Reference proteome</keyword>
<dbReference type="EMBL" id="CATQJL010000326">
    <property type="protein sequence ID" value="CAJ0610427.1"/>
    <property type="molecule type" value="Genomic_DNA"/>
</dbReference>
<name>A0AA36HGT9_CYLNA</name>
<dbReference type="Proteomes" id="UP001176961">
    <property type="component" value="Unassembled WGS sequence"/>
</dbReference>
<protein>
    <submittedName>
        <fullName evidence="1">Uncharacterized protein</fullName>
    </submittedName>
</protein>
<gene>
    <name evidence="1" type="ORF">CYNAS_LOCUS22410</name>
</gene>